<proteinExistence type="evidence at transcript level"/>
<dbReference type="Pfam" id="PF10484">
    <property type="entry name" value="MRP-S23"/>
    <property type="match status" value="1"/>
</dbReference>
<protein>
    <recommendedName>
        <fullName evidence="6">Small ribosomal subunit protein mS23</fullName>
    </recommendedName>
</protein>
<dbReference type="AlphaFoldDB" id="A0A0U2UTG1"/>
<feature type="region of interest" description="Disordered" evidence="7">
    <location>
        <begin position="132"/>
        <end position="156"/>
    </location>
</feature>
<comment type="similarity">
    <text evidence="2">Belongs to the mitochondrion-specific ribosomal protein mS23 family.</text>
</comment>
<dbReference type="InterPro" id="IPR019520">
    <property type="entry name" value="Ribosomal_mS23_met"/>
</dbReference>
<dbReference type="PANTHER" id="PTHR15925:SF2">
    <property type="entry name" value="SMALL RIBOSOMAL SUBUNIT PROTEIN MS23"/>
    <property type="match status" value="1"/>
</dbReference>
<evidence type="ECO:0000256" key="7">
    <source>
        <dbReference type="SAM" id="MobiDB-lite"/>
    </source>
</evidence>
<dbReference type="GO" id="GO:0005840">
    <property type="term" value="C:ribosome"/>
    <property type="evidence" value="ECO:0007669"/>
    <property type="project" value="UniProtKB-KW"/>
</dbReference>
<dbReference type="PANTHER" id="PTHR15925">
    <property type="entry name" value="MITOCHONDRIAL RIBOSOMAL PROTEIN S23"/>
    <property type="match status" value="1"/>
</dbReference>
<dbReference type="InterPro" id="IPR059242">
    <property type="entry name" value="mS23_dom"/>
</dbReference>
<keyword evidence="3 9" id="KW-0689">Ribosomal protein</keyword>
<evidence type="ECO:0000256" key="3">
    <source>
        <dbReference type="ARBA" id="ARBA00022980"/>
    </source>
</evidence>
<keyword evidence="4" id="KW-0496">Mitochondrion</keyword>
<dbReference type="GO" id="GO:0005739">
    <property type="term" value="C:mitochondrion"/>
    <property type="evidence" value="ECO:0007669"/>
    <property type="project" value="InterPro"/>
</dbReference>
<evidence type="ECO:0000256" key="4">
    <source>
        <dbReference type="ARBA" id="ARBA00023128"/>
    </source>
</evidence>
<feature type="compositionally biased region" description="Low complexity" evidence="7">
    <location>
        <begin position="132"/>
        <end position="144"/>
    </location>
</feature>
<evidence type="ECO:0000256" key="1">
    <source>
        <dbReference type="ARBA" id="ARBA00004173"/>
    </source>
</evidence>
<dbReference type="GO" id="GO:0006412">
    <property type="term" value="P:translation"/>
    <property type="evidence" value="ECO:0007669"/>
    <property type="project" value="InterPro"/>
</dbReference>
<reference evidence="9" key="1">
    <citation type="journal article" date="2015" name="Sci. Rep.">
        <title>Spliced leader RNA trans-splicing discovered in copepods.</title>
        <authorList>
            <person name="Yang F."/>
            <person name="Xu D."/>
            <person name="Zhuang Y."/>
            <person name="Yi X."/>
            <person name="Huang Y."/>
            <person name="Chen H."/>
            <person name="Lin S."/>
            <person name="Campbell D.A."/>
            <person name="Sturm N.R."/>
            <person name="Liu G."/>
            <person name="Zhang H."/>
        </authorList>
    </citation>
    <scope>NUCLEOTIDE SEQUENCE</scope>
</reference>
<evidence type="ECO:0000313" key="9">
    <source>
        <dbReference type="EMBL" id="ALS04927.1"/>
    </source>
</evidence>
<feature type="domain" description="Small ribosomal subunit protein mS23 conserved" evidence="8">
    <location>
        <begin position="2"/>
        <end position="124"/>
    </location>
</feature>
<dbReference type="InterPro" id="IPR023611">
    <property type="entry name" value="mS23_dom_met"/>
</dbReference>
<comment type="subcellular location">
    <subcellularLocation>
        <location evidence="1">Mitochondrion</location>
    </subcellularLocation>
</comment>
<dbReference type="EMBL" id="KT755093">
    <property type="protein sequence ID" value="ALS04927.1"/>
    <property type="molecule type" value="mRNA"/>
</dbReference>
<name>A0A0U2UTG1_9MAXI</name>
<evidence type="ECO:0000256" key="5">
    <source>
        <dbReference type="ARBA" id="ARBA00023274"/>
    </source>
</evidence>
<evidence type="ECO:0000256" key="6">
    <source>
        <dbReference type="ARBA" id="ARBA00035137"/>
    </source>
</evidence>
<dbReference type="GO" id="GO:0003735">
    <property type="term" value="F:structural constituent of ribosome"/>
    <property type="evidence" value="ECO:0007669"/>
    <property type="project" value="InterPro"/>
</dbReference>
<evidence type="ECO:0000256" key="2">
    <source>
        <dbReference type="ARBA" id="ARBA00009864"/>
    </source>
</evidence>
<evidence type="ECO:0000259" key="8">
    <source>
        <dbReference type="Pfam" id="PF10484"/>
    </source>
</evidence>
<keyword evidence="5" id="KW-0687">Ribonucleoprotein</keyword>
<accession>A0A0U2UTG1</accession>
<sequence length="170" mass="19645">MAQSRLEKIGTVYSRIRGLLETKALRAEQTPLWYDVYEAFPPKYEPRWDRKPNTDPLPKILYQEDVIRAKFYHKFGCQETLNLLQAHEQPLTSQVFINKYLELLNEGHEPQSVWDKTIQALELEGVDLYGTKSSLDTSSSSESATDSDRKPKLSSISFQELFAKENDNKS</sequence>
<dbReference type="CDD" id="cd23701">
    <property type="entry name" value="At1g26750"/>
    <property type="match status" value="1"/>
</dbReference>
<organism evidence="9">
    <name type="scientific">Pseudodiaptomus poplesia</name>
    <dbReference type="NCBI Taxonomy" id="213370"/>
    <lineage>
        <taxon>Eukaryota</taxon>
        <taxon>Metazoa</taxon>
        <taxon>Ecdysozoa</taxon>
        <taxon>Arthropoda</taxon>
        <taxon>Crustacea</taxon>
        <taxon>Multicrustacea</taxon>
        <taxon>Hexanauplia</taxon>
        <taxon>Copepoda</taxon>
        <taxon>Calanoida</taxon>
        <taxon>Pseudodiaptomidae</taxon>
        <taxon>Pseudodiaptomus</taxon>
    </lineage>
</organism>